<reference evidence="2" key="1">
    <citation type="journal article" date="2019" name="Int. J. Syst. Evol. Microbiol.">
        <title>The Global Catalogue of Microorganisms (GCM) 10K type strain sequencing project: providing services to taxonomists for standard genome sequencing and annotation.</title>
        <authorList>
            <consortium name="The Broad Institute Genomics Platform"/>
            <consortium name="The Broad Institute Genome Sequencing Center for Infectious Disease"/>
            <person name="Wu L."/>
            <person name="Ma J."/>
        </authorList>
    </citation>
    <scope>NUCLEOTIDE SEQUENCE [LARGE SCALE GENOMIC DNA]</scope>
    <source>
        <strain evidence="2">CGMCC 1.15122</strain>
    </source>
</reference>
<organism evidence="1 2">
    <name type="scientific">Vreelandella lutescens</name>
    <dbReference type="NCBI Taxonomy" id="1602943"/>
    <lineage>
        <taxon>Bacteria</taxon>
        <taxon>Pseudomonadati</taxon>
        <taxon>Pseudomonadota</taxon>
        <taxon>Gammaproteobacteria</taxon>
        <taxon>Oceanospirillales</taxon>
        <taxon>Halomonadaceae</taxon>
        <taxon>Vreelandella</taxon>
    </lineage>
</organism>
<keyword evidence="2" id="KW-1185">Reference proteome</keyword>
<evidence type="ECO:0008006" key="3">
    <source>
        <dbReference type="Google" id="ProtNLM"/>
    </source>
</evidence>
<dbReference type="EMBL" id="BMHM01000001">
    <property type="protein sequence ID" value="GGC77310.1"/>
    <property type="molecule type" value="Genomic_DNA"/>
</dbReference>
<gene>
    <name evidence="1" type="ORF">GCM10011382_04020</name>
</gene>
<dbReference type="InterPro" id="IPR009858">
    <property type="entry name" value="DUF1415"/>
</dbReference>
<proteinExistence type="predicted"/>
<dbReference type="Pfam" id="PF07209">
    <property type="entry name" value="DUF1415"/>
    <property type="match status" value="1"/>
</dbReference>
<protein>
    <recommendedName>
        <fullName evidence="3">DUF1415 domain-containing protein</fullName>
    </recommendedName>
</protein>
<comment type="caution">
    <text evidence="1">The sequence shown here is derived from an EMBL/GenBank/DDBJ whole genome shotgun (WGS) entry which is preliminary data.</text>
</comment>
<sequence>MTQAADQQVVAQTLAWVSHFIVGHNICPFAKRELENHSIRVEVVRSKKVDVALEELVAELEWLNEHPEVETTLLVFPTLFKSFDHYLDVVELAEQLLVELGYEGIYQLATFHPDYCFADAEPDDAANYSNRSPYAMVHLLREASVEKAIAFYGDTAAIPERNIAYLTALGSEAADAQLQQCLNSTPHK</sequence>
<dbReference type="RefSeq" id="WP_188637841.1">
    <property type="nucleotide sequence ID" value="NZ_BMHM01000001.1"/>
</dbReference>
<accession>A0ABQ1NQ81</accession>
<name>A0ABQ1NQ81_9GAMM</name>
<dbReference type="Proteomes" id="UP000597301">
    <property type="component" value="Unassembled WGS sequence"/>
</dbReference>
<evidence type="ECO:0000313" key="2">
    <source>
        <dbReference type="Proteomes" id="UP000597301"/>
    </source>
</evidence>
<evidence type="ECO:0000313" key="1">
    <source>
        <dbReference type="EMBL" id="GGC77310.1"/>
    </source>
</evidence>